<accession>A0AAD3S5W6</accession>
<sequence>MVRTENQKQLLSWISDYASDSSQKERRVVNLKKQIHQLRCKIDAACAELENAKLLKETTEQALRGYEVELAIAEASVQTTETRIASSQYEISTVGSDVEALKNQEGAMRDKFIKEMFDFNCEIRRFHALVSSSISEESCTRGSSARADQDCRGRNDAEFIALGREISSVASEIITKEQECEQEKDLQQRTPCDKGMIVFDWKQADVQVRRYMYCPE</sequence>
<gene>
    <name evidence="2" type="ORF">Nepgr_006913</name>
</gene>
<dbReference type="AlphaFoldDB" id="A0AAD3S5W6"/>
<dbReference type="PANTHER" id="PTHR36001:SF2">
    <property type="entry name" value="CTAGE FAMILY PROTEIN-RELATED"/>
    <property type="match status" value="1"/>
</dbReference>
<evidence type="ECO:0000313" key="2">
    <source>
        <dbReference type="EMBL" id="GMH05073.1"/>
    </source>
</evidence>
<keyword evidence="3" id="KW-1185">Reference proteome</keyword>
<dbReference type="Proteomes" id="UP001279734">
    <property type="component" value="Unassembled WGS sequence"/>
</dbReference>
<comment type="caution">
    <text evidence="2">The sequence shown here is derived from an EMBL/GenBank/DDBJ whole genome shotgun (WGS) entry which is preliminary data.</text>
</comment>
<keyword evidence="1" id="KW-0175">Coiled coil</keyword>
<organism evidence="2 3">
    <name type="scientific">Nepenthes gracilis</name>
    <name type="common">Slender pitcher plant</name>
    <dbReference type="NCBI Taxonomy" id="150966"/>
    <lineage>
        <taxon>Eukaryota</taxon>
        <taxon>Viridiplantae</taxon>
        <taxon>Streptophyta</taxon>
        <taxon>Embryophyta</taxon>
        <taxon>Tracheophyta</taxon>
        <taxon>Spermatophyta</taxon>
        <taxon>Magnoliopsida</taxon>
        <taxon>eudicotyledons</taxon>
        <taxon>Gunneridae</taxon>
        <taxon>Pentapetalae</taxon>
        <taxon>Caryophyllales</taxon>
        <taxon>Nepenthaceae</taxon>
        <taxon>Nepenthes</taxon>
    </lineage>
</organism>
<dbReference type="EMBL" id="BSYO01000005">
    <property type="protein sequence ID" value="GMH05073.1"/>
    <property type="molecule type" value="Genomic_DNA"/>
</dbReference>
<feature type="coiled-coil region" evidence="1">
    <location>
        <begin position="21"/>
        <end position="76"/>
    </location>
</feature>
<proteinExistence type="predicted"/>
<name>A0AAD3S5W6_NEPGR</name>
<dbReference type="PANTHER" id="PTHR36001">
    <property type="entry name" value="CTAGE FAMILY PROTEIN-RELATED"/>
    <property type="match status" value="1"/>
</dbReference>
<evidence type="ECO:0000256" key="1">
    <source>
        <dbReference type="SAM" id="Coils"/>
    </source>
</evidence>
<protein>
    <submittedName>
        <fullName evidence="2">Uncharacterized protein</fullName>
    </submittedName>
</protein>
<reference evidence="2" key="1">
    <citation type="submission" date="2023-05" db="EMBL/GenBank/DDBJ databases">
        <title>Nepenthes gracilis genome sequencing.</title>
        <authorList>
            <person name="Fukushima K."/>
        </authorList>
    </citation>
    <scope>NUCLEOTIDE SEQUENCE</scope>
    <source>
        <strain evidence="2">SING2019-196</strain>
    </source>
</reference>
<evidence type="ECO:0000313" key="3">
    <source>
        <dbReference type="Proteomes" id="UP001279734"/>
    </source>
</evidence>
<dbReference type="InterPro" id="IPR053327">
    <property type="entry name" value="KIP"/>
</dbReference>